<keyword evidence="2" id="KW-0812">Transmembrane</keyword>
<comment type="caution">
    <text evidence="3">The sequence shown here is derived from an EMBL/GenBank/DDBJ whole genome shotgun (WGS) entry which is preliminary data.</text>
</comment>
<reference evidence="3 4" key="1">
    <citation type="submission" date="2019-03" db="EMBL/GenBank/DDBJ databases">
        <title>Rhodosporidium diobovatum UCD-FST 08-225 genome sequencing, assembly, and annotation.</title>
        <authorList>
            <person name="Fakankun I.U."/>
            <person name="Fristensky B."/>
            <person name="Levin D.B."/>
        </authorList>
    </citation>
    <scope>NUCLEOTIDE SEQUENCE [LARGE SCALE GENOMIC DNA]</scope>
    <source>
        <strain evidence="3 4">UCD-FST 08-225</strain>
    </source>
</reference>
<gene>
    <name evidence="3" type="ORF">DMC30DRAFT_390235</name>
</gene>
<feature type="region of interest" description="Disordered" evidence="1">
    <location>
        <begin position="200"/>
        <end position="220"/>
    </location>
</feature>
<dbReference type="Proteomes" id="UP000311382">
    <property type="component" value="Unassembled WGS sequence"/>
</dbReference>
<dbReference type="OrthoDB" id="2537829at2759"/>
<evidence type="ECO:0000256" key="2">
    <source>
        <dbReference type="SAM" id="Phobius"/>
    </source>
</evidence>
<feature type="transmembrane region" description="Helical" evidence="2">
    <location>
        <begin position="112"/>
        <end position="135"/>
    </location>
</feature>
<dbReference type="AlphaFoldDB" id="A0A5C5G3Q2"/>
<dbReference type="EMBL" id="SOZI01000014">
    <property type="protein sequence ID" value="TNY23216.1"/>
    <property type="molecule type" value="Genomic_DNA"/>
</dbReference>
<organism evidence="3 4">
    <name type="scientific">Rhodotorula diobovata</name>
    <dbReference type="NCBI Taxonomy" id="5288"/>
    <lineage>
        <taxon>Eukaryota</taxon>
        <taxon>Fungi</taxon>
        <taxon>Dikarya</taxon>
        <taxon>Basidiomycota</taxon>
        <taxon>Pucciniomycotina</taxon>
        <taxon>Microbotryomycetes</taxon>
        <taxon>Sporidiobolales</taxon>
        <taxon>Sporidiobolaceae</taxon>
        <taxon>Rhodotorula</taxon>
    </lineage>
</organism>
<protein>
    <submittedName>
        <fullName evidence="3">A-agglutinin anchorage subunit</fullName>
    </submittedName>
</protein>
<sequence>MASAPKYLPFVVAPPLTSCEDAYLVFGQGDPPYAINVIATGDANGTSLEALPLQKDAGVLRWRTDFDTGANLTFALTDGSGAQAYSQWRVVQAGAVTSCPKANYTPKPSPNVGAIVGGLFGALAGIALLCAFIWWRRRAWKRAHPNWNAHRADSKAGSVIDPDDVCLADGPAGIARAGTYNLGQVNFTEDSLTRLRAIDTPPAYAPPPRRSTSQEATVVDVIEEEERAALGE</sequence>
<evidence type="ECO:0000313" key="3">
    <source>
        <dbReference type="EMBL" id="TNY23216.1"/>
    </source>
</evidence>
<keyword evidence="2" id="KW-1133">Transmembrane helix</keyword>
<proteinExistence type="predicted"/>
<name>A0A5C5G3Q2_9BASI</name>
<accession>A0A5C5G3Q2</accession>
<keyword evidence="4" id="KW-1185">Reference proteome</keyword>
<keyword evidence="2" id="KW-0472">Membrane</keyword>
<evidence type="ECO:0000256" key="1">
    <source>
        <dbReference type="SAM" id="MobiDB-lite"/>
    </source>
</evidence>
<evidence type="ECO:0000313" key="4">
    <source>
        <dbReference type="Proteomes" id="UP000311382"/>
    </source>
</evidence>
<dbReference type="STRING" id="5288.A0A5C5G3Q2"/>